<dbReference type="EMBL" id="BMAO01025838">
    <property type="protein sequence ID" value="GFR05282.1"/>
    <property type="molecule type" value="Genomic_DNA"/>
</dbReference>
<keyword evidence="3" id="KW-1185">Reference proteome</keyword>
<dbReference type="AlphaFoldDB" id="A0A8X6GIY9"/>
<proteinExistence type="predicted"/>
<evidence type="ECO:0000256" key="1">
    <source>
        <dbReference type="SAM" id="MobiDB-lite"/>
    </source>
</evidence>
<protein>
    <submittedName>
        <fullName evidence="2">Uncharacterized protein</fullName>
    </submittedName>
</protein>
<organism evidence="2 3">
    <name type="scientific">Trichonephila clavata</name>
    <name type="common">Joro spider</name>
    <name type="synonym">Nephila clavata</name>
    <dbReference type="NCBI Taxonomy" id="2740835"/>
    <lineage>
        <taxon>Eukaryota</taxon>
        <taxon>Metazoa</taxon>
        <taxon>Ecdysozoa</taxon>
        <taxon>Arthropoda</taxon>
        <taxon>Chelicerata</taxon>
        <taxon>Arachnida</taxon>
        <taxon>Araneae</taxon>
        <taxon>Araneomorphae</taxon>
        <taxon>Entelegynae</taxon>
        <taxon>Araneoidea</taxon>
        <taxon>Nephilidae</taxon>
        <taxon>Trichonephila</taxon>
    </lineage>
</organism>
<gene>
    <name evidence="2" type="ORF">TNCT_557001</name>
</gene>
<dbReference type="Proteomes" id="UP000887116">
    <property type="component" value="Unassembled WGS sequence"/>
</dbReference>
<feature type="region of interest" description="Disordered" evidence="1">
    <location>
        <begin position="206"/>
        <end position="231"/>
    </location>
</feature>
<evidence type="ECO:0000313" key="3">
    <source>
        <dbReference type="Proteomes" id="UP000887116"/>
    </source>
</evidence>
<name>A0A8X6GIY9_TRICU</name>
<accession>A0A8X6GIY9</accession>
<evidence type="ECO:0000313" key="2">
    <source>
        <dbReference type="EMBL" id="GFR05282.1"/>
    </source>
</evidence>
<reference evidence="2" key="1">
    <citation type="submission" date="2020-07" db="EMBL/GenBank/DDBJ databases">
        <title>Multicomponent nature underlies the extraordinary mechanical properties of spider dragline silk.</title>
        <authorList>
            <person name="Kono N."/>
            <person name="Nakamura H."/>
            <person name="Mori M."/>
            <person name="Yoshida Y."/>
            <person name="Ohtoshi R."/>
            <person name="Malay A.D."/>
            <person name="Moran D.A.P."/>
            <person name="Tomita M."/>
            <person name="Numata K."/>
            <person name="Arakawa K."/>
        </authorList>
    </citation>
    <scope>NUCLEOTIDE SEQUENCE</scope>
</reference>
<sequence length="231" mass="25854">MANDNAWFVTPRCHATSPPRLREALPCHAATPSPTPSPAMASLACATTPRSFAAAPYATPRRYARRLRHVARRAARPRPASHAATQRRRHMPRAYANSATPCFHAVAATHVVMPPPGRRSSRCRHLLRPSSPSPVTFTPSPPFTPTILPRPVVPSRRSPRFQNADSIFMLSFRRPRLFSARRSRRYRRLSPSSFTPRRLILPLLSRPSTPNQQEHGAKARGHAYGAYTLPR</sequence>
<comment type="caution">
    <text evidence="2">The sequence shown here is derived from an EMBL/GenBank/DDBJ whole genome shotgun (WGS) entry which is preliminary data.</text>
</comment>